<evidence type="ECO:0000256" key="14">
    <source>
        <dbReference type="PIRSR" id="PIRSR601548-11"/>
    </source>
</evidence>
<evidence type="ECO:0000256" key="13">
    <source>
        <dbReference type="PIRSR" id="PIRSR601548-1"/>
    </source>
</evidence>
<evidence type="ECO:0000313" key="22">
    <source>
        <dbReference type="Proteomes" id="UP001219518"/>
    </source>
</evidence>
<feature type="active site" description="Proton donor 2" evidence="14">
    <location>
        <position position="670"/>
    </location>
</feature>
<protein>
    <recommendedName>
        <fullName evidence="12 19">Angiotensin-converting enzyme</fullName>
        <ecNumber evidence="19">3.4.-.-</ecNumber>
    </recommendedName>
</protein>
<evidence type="ECO:0000256" key="10">
    <source>
        <dbReference type="ARBA" id="ARBA00023180"/>
    </source>
</evidence>
<dbReference type="GO" id="GO:0006508">
    <property type="term" value="P:proteolysis"/>
    <property type="evidence" value="ECO:0007669"/>
    <property type="project" value="UniProtKB-KW"/>
</dbReference>
<evidence type="ECO:0000256" key="1">
    <source>
        <dbReference type="ARBA" id="ARBA00008139"/>
    </source>
</evidence>
<evidence type="ECO:0000256" key="9">
    <source>
        <dbReference type="ARBA" id="ARBA00023157"/>
    </source>
</evidence>
<dbReference type="GO" id="GO:0046872">
    <property type="term" value="F:metal ion binding"/>
    <property type="evidence" value="ECO:0007669"/>
    <property type="project" value="UniProtKB-KW"/>
</dbReference>
<dbReference type="EC" id="3.4.-.-" evidence="19"/>
<evidence type="ECO:0000256" key="5">
    <source>
        <dbReference type="ARBA" id="ARBA00022729"/>
    </source>
</evidence>
<evidence type="ECO:0000256" key="11">
    <source>
        <dbReference type="ARBA" id="ARBA00036868"/>
    </source>
</evidence>
<evidence type="ECO:0000256" key="12">
    <source>
        <dbReference type="ARBA" id="ARBA00039858"/>
    </source>
</evidence>
<dbReference type="FunFam" id="1.10.1370.30:FF:000004">
    <property type="entry name" value="Angiotensin-converting enzyme"/>
    <property type="match status" value="1"/>
</dbReference>
<dbReference type="GO" id="GO:0004180">
    <property type="term" value="F:carboxypeptidase activity"/>
    <property type="evidence" value="ECO:0007669"/>
    <property type="project" value="UniProtKB-KW"/>
</dbReference>
<keyword evidence="10 19" id="KW-0325">Glycoprotein</keyword>
<comment type="similarity">
    <text evidence="1 18 19">Belongs to the peptidase M2 family.</text>
</comment>
<dbReference type="SUPFAM" id="SSF55486">
    <property type="entry name" value="Metalloproteases ('zincins'), catalytic domain"/>
    <property type="match status" value="1"/>
</dbReference>
<evidence type="ECO:0000256" key="16">
    <source>
        <dbReference type="PIRSR" id="PIRSR601548-4"/>
    </source>
</evidence>
<feature type="transmembrane region" description="Helical" evidence="20">
    <location>
        <begin position="791"/>
        <end position="808"/>
    </location>
</feature>
<keyword evidence="7 15" id="KW-0862">Zinc</keyword>
<reference evidence="21" key="1">
    <citation type="submission" date="2021-07" db="EMBL/GenBank/DDBJ databases">
        <authorList>
            <person name="Catto M.A."/>
            <person name="Jacobson A."/>
            <person name="Kennedy G."/>
            <person name="Labadie P."/>
            <person name="Hunt B.G."/>
            <person name="Srinivasan R."/>
        </authorList>
    </citation>
    <scope>NUCLEOTIDE SEQUENCE</scope>
    <source>
        <strain evidence="21">PL_HMW_Pooled</strain>
        <tissue evidence="21">Head</tissue>
    </source>
</reference>
<dbReference type="PANTHER" id="PTHR10514:SF27">
    <property type="entry name" value="ANGIOTENSIN-CONVERTING ENZYME"/>
    <property type="match status" value="1"/>
</dbReference>
<keyword evidence="20" id="KW-0812">Transmembrane</keyword>
<evidence type="ECO:0000256" key="7">
    <source>
        <dbReference type="ARBA" id="ARBA00022833"/>
    </source>
</evidence>
<dbReference type="GO" id="GO:0005886">
    <property type="term" value="C:plasma membrane"/>
    <property type="evidence" value="ECO:0007669"/>
    <property type="project" value="TreeGrafter"/>
</dbReference>
<keyword evidence="6 19" id="KW-0378">Hydrolase</keyword>
<dbReference type="PROSITE" id="PS52011">
    <property type="entry name" value="PEPTIDASE_M2"/>
    <property type="match status" value="1"/>
</dbReference>
<dbReference type="PANTHER" id="PTHR10514">
    <property type="entry name" value="ANGIOTENSIN-CONVERTING ENZYME"/>
    <property type="match status" value="1"/>
</dbReference>
<dbReference type="EMBL" id="JAHWGI010000994">
    <property type="protein sequence ID" value="KAK3920368.1"/>
    <property type="molecule type" value="Genomic_DNA"/>
</dbReference>
<evidence type="ECO:0000256" key="18">
    <source>
        <dbReference type="PROSITE-ProRule" id="PRU01355"/>
    </source>
</evidence>
<sequence length="810" mass="92189">MENFCGSKPPEGGCGSRQAQGFYPLWQPTASVFHGNRRFADCDPIAQFDRFDPRTTIGLPLEVRAVSRALDFLIPVSEALPQRAVKGNAKREKHFSEWELNFGPHGSELRALPTEPRRHDDGIVQRVRAVFAMLRALLVTCLAAALVPPGAARCGLRGSRGLAVAGRGPNHRVARDTASSGSSGAKYDAPFITQYLSGPYERKASAACNRAITAEWEYITDLTNTTKEELYEQANLDLATFEKEQWEEYFQDLDPERFEDPVVRRQVEFLLALGVAALNETELKDLNGYELRMQNLYSTARICPYGKQDCDLDKEGYSLDPDVEGVMSKSRDYDELAYTWKAWRDASGKRMREDYQKYVELQNKAAVANDFEDMGQMWQAGFETDYFYEDMQYLWDQVFPLYEQLHTFVRRRLRAFYGDKMGPEDGLIPAHILGNMWGQSWINIYDLVEPFPNATSYDVTKALRDQRYNALKMFRKSDEFYTSMGLLPSEMSYGPRAVIEKPKGREIICHGSAWDFCDRKDFRIKMCTKVDQDDFRTIHHEMGHIQYYLQYKDQPYMLRSGANPGFHEAIGDTIALSVDNPKHLKAIGLLEDYDDSEESSVNALMKMALEKVAFLPFGLLVDMWRWDVFAGNVSYSDWNRHWWLLREDIQGVRAPVPRSEDDFDPGAKFHVPGSYQYISYFVADILQFQFYRALCIEAGEYRPDDPTSPPLHKCDFYNSKEAGAKFSKSMALGASVHWSEALEQLTGETELNATALLEYFEPLHRFLRDANGDLDAEAAAIDASRTAGAPALHAAVTVPVLLLALVILNR</sequence>
<keyword evidence="22" id="KW-1185">Reference proteome</keyword>
<dbReference type="PRINTS" id="PR00791">
    <property type="entry name" value="PEPDIPTASEA"/>
</dbReference>
<feature type="binding site" evidence="15">
    <location>
        <position position="540"/>
    </location>
    <ligand>
        <name>Zn(2+)</name>
        <dbReference type="ChEBI" id="CHEBI:29105"/>
        <label>1</label>
        <note>catalytic</note>
    </ligand>
</feature>
<keyword evidence="20" id="KW-1133">Transmembrane helix</keyword>
<keyword evidence="9 16" id="KW-1015">Disulfide bond</keyword>
<dbReference type="Pfam" id="PF01401">
    <property type="entry name" value="Peptidase_M2"/>
    <property type="match status" value="1"/>
</dbReference>
<keyword evidence="3 19" id="KW-0645">Protease</keyword>
<feature type="disulfide bond" evidence="16">
    <location>
        <begin position="695"/>
        <end position="714"/>
    </location>
</feature>
<keyword evidence="20" id="KW-0472">Membrane</keyword>
<evidence type="ECO:0000256" key="4">
    <source>
        <dbReference type="ARBA" id="ARBA00022723"/>
    </source>
</evidence>
<dbReference type="Gene3D" id="1.10.1370.30">
    <property type="match status" value="2"/>
</dbReference>
<feature type="binding site" evidence="15">
    <location>
        <position position="568"/>
    </location>
    <ligand>
        <name>Zn(2+)</name>
        <dbReference type="ChEBI" id="CHEBI:29105"/>
        <label>1</label>
        <note>catalytic</note>
    </ligand>
</feature>
<evidence type="ECO:0000256" key="20">
    <source>
        <dbReference type="SAM" id="Phobius"/>
    </source>
</evidence>
<gene>
    <name evidence="21" type="ORF">KUF71_009655</name>
</gene>
<feature type="disulfide bond" evidence="16 18">
    <location>
        <begin position="509"/>
        <end position="527"/>
    </location>
</feature>
<feature type="binding site" evidence="17">
    <location>
        <position position="540"/>
    </location>
    <ligand>
        <name>Zn(2+)</name>
        <dbReference type="ChEBI" id="CHEBI:29105"/>
        <label>2</label>
        <note>catalytic</note>
    </ligand>
</feature>
<feature type="binding site" evidence="17">
    <location>
        <position position="568"/>
    </location>
    <ligand>
        <name>Zn(2+)</name>
        <dbReference type="ChEBI" id="CHEBI:29105"/>
        <label>2</label>
        <note>catalytic</note>
    </ligand>
</feature>
<dbReference type="GO" id="GO:0008241">
    <property type="term" value="F:peptidyl-dipeptidase activity"/>
    <property type="evidence" value="ECO:0007669"/>
    <property type="project" value="UniProtKB-EC"/>
</dbReference>
<feature type="active site" description="Proton donor 1" evidence="13">
    <location>
        <position position="670"/>
    </location>
</feature>
<feature type="active site" description="Proton acceptor 1" evidence="13">
    <location>
        <position position="541"/>
    </location>
</feature>
<feature type="active site" description="Proton acceptor 2" evidence="14">
    <location>
        <position position="541"/>
    </location>
</feature>
<comment type="caution">
    <text evidence="18">Lacks conserved residue(s) required for the propagation of feature annotation.</text>
</comment>
<keyword evidence="8 19" id="KW-0482">Metalloprotease</keyword>
<evidence type="ECO:0000256" key="3">
    <source>
        <dbReference type="ARBA" id="ARBA00022670"/>
    </source>
</evidence>
<keyword evidence="4 15" id="KW-0479">Metal-binding</keyword>
<evidence type="ECO:0000313" key="21">
    <source>
        <dbReference type="EMBL" id="KAK3920368.1"/>
    </source>
</evidence>
<organism evidence="21 22">
    <name type="scientific">Frankliniella fusca</name>
    <dbReference type="NCBI Taxonomy" id="407009"/>
    <lineage>
        <taxon>Eukaryota</taxon>
        <taxon>Metazoa</taxon>
        <taxon>Ecdysozoa</taxon>
        <taxon>Arthropoda</taxon>
        <taxon>Hexapoda</taxon>
        <taxon>Insecta</taxon>
        <taxon>Pterygota</taxon>
        <taxon>Neoptera</taxon>
        <taxon>Paraneoptera</taxon>
        <taxon>Thysanoptera</taxon>
        <taxon>Terebrantia</taxon>
        <taxon>Thripoidea</taxon>
        <taxon>Thripidae</taxon>
        <taxon>Frankliniella</taxon>
    </lineage>
</organism>
<feature type="binding site" evidence="15">
    <location>
        <position position="544"/>
    </location>
    <ligand>
        <name>Zn(2+)</name>
        <dbReference type="ChEBI" id="CHEBI:29105"/>
        <label>1</label>
        <note>catalytic</note>
    </ligand>
</feature>
<evidence type="ECO:0000256" key="6">
    <source>
        <dbReference type="ARBA" id="ARBA00022801"/>
    </source>
</evidence>
<comment type="caution">
    <text evidence="21">The sequence shown here is derived from an EMBL/GenBank/DDBJ whole genome shotgun (WGS) entry which is preliminary data.</text>
</comment>
<dbReference type="GO" id="GO:0008237">
    <property type="term" value="F:metallopeptidase activity"/>
    <property type="evidence" value="ECO:0007669"/>
    <property type="project" value="UniProtKB-KW"/>
</dbReference>
<dbReference type="AlphaFoldDB" id="A0AAE1HFR7"/>
<evidence type="ECO:0000256" key="19">
    <source>
        <dbReference type="RuleBase" id="RU361144"/>
    </source>
</evidence>
<evidence type="ECO:0000256" key="2">
    <source>
        <dbReference type="ARBA" id="ARBA00022645"/>
    </source>
</evidence>
<feature type="binding site" evidence="17">
    <location>
        <position position="544"/>
    </location>
    <ligand>
        <name>Zn(2+)</name>
        <dbReference type="ChEBI" id="CHEBI:29105"/>
        <label>2</label>
        <note>catalytic</note>
    </ligand>
</feature>
<dbReference type="Proteomes" id="UP001219518">
    <property type="component" value="Unassembled WGS sequence"/>
</dbReference>
<evidence type="ECO:0000256" key="8">
    <source>
        <dbReference type="ARBA" id="ARBA00023049"/>
    </source>
</evidence>
<proteinExistence type="inferred from homology"/>
<accession>A0AAE1HFR7</accession>
<keyword evidence="2 19" id="KW-0121">Carboxypeptidase</keyword>
<dbReference type="InterPro" id="IPR001548">
    <property type="entry name" value="Peptidase_M2"/>
</dbReference>
<comment type="catalytic activity">
    <reaction evidence="11">
        <text>Release of a C-terminal dipeptide, oligopeptide-|-Xaa-Yaa, when Xaa is not Pro, and Yaa is neither Asp nor Glu. Thus, conversion of angiotensin I to angiotensin II, with increase in vasoconstrictor activity, but no action on angiotensin II.</text>
        <dbReference type="EC" id="3.4.15.1"/>
    </reaction>
</comment>
<name>A0AAE1HFR7_9NEOP</name>
<keyword evidence="5" id="KW-0732">Signal</keyword>
<dbReference type="CDD" id="cd06461">
    <property type="entry name" value="M2_ACE"/>
    <property type="match status" value="1"/>
</dbReference>
<comment type="cofactor">
    <cofactor evidence="19">
        <name>Zn(2+)</name>
        <dbReference type="ChEBI" id="CHEBI:29105"/>
    </cofactor>
    <text evidence="19">Binds 1 zinc ion per subunit.</text>
</comment>
<evidence type="ECO:0000256" key="15">
    <source>
        <dbReference type="PIRSR" id="PIRSR601548-3"/>
    </source>
</evidence>
<evidence type="ECO:0000256" key="17">
    <source>
        <dbReference type="PIRSR" id="PIRSR601548-8"/>
    </source>
</evidence>
<reference evidence="21" key="2">
    <citation type="journal article" date="2023" name="BMC Genomics">
        <title>Pest status, molecular evolution, and epigenetic factors derived from the genome assembly of Frankliniella fusca, a thysanopteran phytovirus vector.</title>
        <authorList>
            <person name="Catto M.A."/>
            <person name="Labadie P.E."/>
            <person name="Jacobson A.L."/>
            <person name="Kennedy G.G."/>
            <person name="Srinivasan R."/>
            <person name="Hunt B.G."/>
        </authorList>
    </citation>
    <scope>NUCLEOTIDE SEQUENCE</scope>
    <source>
        <strain evidence="21">PL_HMW_Pooled</strain>
    </source>
</reference>